<feature type="repeat" description="PPR" evidence="2">
    <location>
        <begin position="394"/>
        <end position="428"/>
    </location>
</feature>
<dbReference type="InterPro" id="IPR011990">
    <property type="entry name" value="TPR-like_helical_dom_sf"/>
</dbReference>
<dbReference type="Pfam" id="PF01535">
    <property type="entry name" value="PPR"/>
    <property type="match status" value="1"/>
</dbReference>
<feature type="repeat" description="PPR" evidence="2">
    <location>
        <begin position="621"/>
        <end position="655"/>
    </location>
</feature>
<dbReference type="Pfam" id="PF13812">
    <property type="entry name" value="PPR_3"/>
    <property type="match status" value="2"/>
</dbReference>
<dbReference type="Pfam" id="PF13041">
    <property type="entry name" value="PPR_2"/>
    <property type="match status" value="1"/>
</dbReference>
<keyword evidence="4" id="KW-1185">Reference proteome</keyword>
<evidence type="ECO:0008006" key="5">
    <source>
        <dbReference type="Google" id="ProtNLM"/>
    </source>
</evidence>
<dbReference type="PANTHER" id="PTHR47859">
    <property type="entry name" value="PENTATRICOPEPTIDE REPEAT-CONTAINING PROTEIN"/>
    <property type="match status" value="1"/>
</dbReference>
<dbReference type="EMBL" id="RXIC02000026">
    <property type="protein sequence ID" value="KAB1203569.1"/>
    <property type="molecule type" value="Genomic_DNA"/>
</dbReference>
<dbReference type="Proteomes" id="UP000516437">
    <property type="component" value="Chromosome 8"/>
</dbReference>
<dbReference type="Gene3D" id="1.25.40.10">
    <property type="entry name" value="Tetratricopeptide repeat domain"/>
    <property type="match status" value="4"/>
</dbReference>
<evidence type="ECO:0000256" key="2">
    <source>
        <dbReference type="PROSITE-ProRule" id="PRU00708"/>
    </source>
</evidence>
<accession>A0A6A1UT39</accession>
<protein>
    <recommendedName>
        <fullName evidence="5">Pentacotripeptide-repeat region of PRORP domain-containing protein</fullName>
    </recommendedName>
</protein>
<evidence type="ECO:0000256" key="1">
    <source>
        <dbReference type="ARBA" id="ARBA00022737"/>
    </source>
</evidence>
<gene>
    <name evidence="3" type="ORF">CJ030_MR8G015392</name>
</gene>
<feature type="repeat" description="PPR" evidence="2">
    <location>
        <begin position="551"/>
        <end position="585"/>
    </location>
</feature>
<evidence type="ECO:0000313" key="4">
    <source>
        <dbReference type="Proteomes" id="UP000516437"/>
    </source>
</evidence>
<feature type="repeat" description="PPR" evidence="2">
    <location>
        <begin position="516"/>
        <end position="550"/>
    </location>
</feature>
<reference evidence="3 4" key="1">
    <citation type="journal article" date="2019" name="Plant Biotechnol. J.">
        <title>The red bayberry genome and genetic basis of sex determination.</title>
        <authorList>
            <person name="Jia H.M."/>
            <person name="Jia H.J."/>
            <person name="Cai Q.L."/>
            <person name="Wang Y."/>
            <person name="Zhao H.B."/>
            <person name="Yang W.F."/>
            <person name="Wang G.Y."/>
            <person name="Li Y.H."/>
            <person name="Zhan D.L."/>
            <person name="Shen Y.T."/>
            <person name="Niu Q.F."/>
            <person name="Chang L."/>
            <person name="Qiu J."/>
            <person name="Zhao L."/>
            <person name="Xie H.B."/>
            <person name="Fu W.Y."/>
            <person name="Jin J."/>
            <person name="Li X.W."/>
            <person name="Jiao Y."/>
            <person name="Zhou C.C."/>
            <person name="Tu T."/>
            <person name="Chai C.Y."/>
            <person name="Gao J.L."/>
            <person name="Fan L.J."/>
            <person name="van de Weg E."/>
            <person name="Wang J.Y."/>
            <person name="Gao Z.S."/>
        </authorList>
    </citation>
    <scope>NUCLEOTIDE SEQUENCE [LARGE SCALE GENOMIC DNA]</scope>
    <source>
        <tissue evidence="3">Leaves</tissue>
    </source>
</reference>
<sequence length="772" mass="87359">MQMKIVDALRLGEKSTASSLLADLGHLDLPLRPDDFVDILNYCAISPDPLFVMETWKFMEEREIGLNKTCYLLIIQALCKGGYLEEAFNLINFFGERHGMYPILSVYNSFLRTCAKMKSIIHANQCLDLMEHQMVGKNEVTYSELLKLAVWQQNLSAVHEMWKDYIKHYSLSIIPLRNFISSFSRLGDLRSAYKTLQHMVALAIRGSIFVNRSAEGKLYSSRVDIPIPSNDDLDSEKFDLEGNDHHVPSIYCKQFDSYPSKIEQCTPPSMVRCEAESGFLNKNETMLVMKLLQWSFSDVMHVCAKAHNCGLAEQLILQMKNLGLQPSSCTYDRYVRAVVSKRGYDYGLKVLKVMQQRDLKPYDSTLATLSVGCSKVLELDLAESLLDQMSECPYPYPYNAFLAACDRSDQPERAVQILAKMKHMKVLPDIRTYELLFSLFGNVNAPYEKGNKLSQVVAAKRINAIEMDMAKNGVQHSHLSMKNLLNALGAEGMIRELIQYLRAAEILFSHDGTYVSTPMYNTVLHSLVEAKESHMAVEIFRNMKSCGCPPDAATYNIMIDCCSILRCFTSACSLVSMMVREGFYPQTLTYTALIKILMEDDNFDEALNLLDQACAEGLDLDVLLFNGILERACKRGRLDVIEFVVERMHRQQIKPDSSTCSHVFSAYVEGGFHSTAVEALQVLSTRMLSDGTDLENEKLKDYLRLAKKSKALPWILKFFSSHEDDVAIALLNLRLCATLGYSISWSPDQSPWARRLSISYDSRDVAASLTPE</sequence>
<dbReference type="NCBIfam" id="TIGR00756">
    <property type="entry name" value="PPR"/>
    <property type="match status" value="3"/>
</dbReference>
<dbReference type="InterPro" id="IPR002885">
    <property type="entry name" value="PPR_rpt"/>
</dbReference>
<evidence type="ECO:0000313" key="3">
    <source>
        <dbReference type="EMBL" id="KAB1203569.1"/>
    </source>
</evidence>
<comment type="caution">
    <text evidence="3">The sequence shown here is derived from an EMBL/GenBank/DDBJ whole genome shotgun (WGS) entry which is preliminary data.</text>
</comment>
<proteinExistence type="predicted"/>
<dbReference type="PANTHER" id="PTHR47859:SF1">
    <property type="entry name" value="PENTATRICOPEPTIDE REPEAT-CONTAINING PROTEIN"/>
    <property type="match status" value="1"/>
</dbReference>
<dbReference type="AlphaFoldDB" id="A0A6A1UT39"/>
<name>A0A6A1UT39_9ROSI</name>
<dbReference type="OrthoDB" id="119302at2759"/>
<organism evidence="3 4">
    <name type="scientific">Morella rubra</name>
    <name type="common">Chinese bayberry</name>
    <dbReference type="NCBI Taxonomy" id="262757"/>
    <lineage>
        <taxon>Eukaryota</taxon>
        <taxon>Viridiplantae</taxon>
        <taxon>Streptophyta</taxon>
        <taxon>Embryophyta</taxon>
        <taxon>Tracheophyta</taxon>
        <taxon>Spermatophyta</taxon>
        <taxon>Magnoliopsida</taxon>
        <taxon>eudicotyledons</taxon>
        <taxon>Gunneridae</taxon>
        <taxon>Pentapetalae</taxon>
        <taxon>rosids</taxon>
        <taxon>fabids</taxon>
        <taxon>Fagales</taxon>
        <taxon>Myricaceae</taxon>
        <taxon>Morella</taxon>
    </lineage>
</organism>
<keyword evidence="1" id="KW-0677">Repeat</keyword>
<dbReference type="PROSITE" id="PS51375">
    <property type="entry name" value="PPR"/>
    <property type="match status" value="4"/>
</dbReference>